<dbReference type="Proteomes" id="UP000193484">
    <property type="component" value="Unassembled WGS sequence"/>
</dbReference>
<dbReference type="AlphaFoldDB" id="A0A1X1R2Z9"/>
<dbReference type="OrthoDB" id="3872513at2"/>
<dbReference type="EMBL" id="LQOJ01000057">
    <property type="protein sequence ID" value="ORU98510.1"/>
    <property type="molecule type" value="Genomic_DNA"/>
</dbReference>
<evidence type="ECO:0000313" key="2">
    <source>
        <dbReference type="Proteomes" id="UP000193484"/>
    </source>
</evidence>
<keyword evidence="2" id="KW-1185">Reference proteome</keyword>
<protein>
    <submittedName>
        <fullName evidence="1">Antitoxin Phd</fullName>
    </submittedName>
</protein>
<name>A0A1X1R2Z9_MYCFA</name>
<evidence type="ECO:0000313" key="1">
    <source>
        <dbReference type="EMBL" id="ORU98510.1"/>
    </source>
</evidence>
<dbReference type="RefSeq" id="WP_085099992.1">
    <property type="nucleotide sequence ID" value="NZ_AP022603.1"/>
</dbReference>
<organism evidence="1 2">
    <name type="scientific">Mycolicibacterium fallax</name>
    <name type="common">Mycobacterium fallax</name>
    <dbReference type="NCBI Taxonomy" id="1793"/>
    <lineage>
        <taxon>Bacteria</taxon>
        <taxon>Bacillati</taxon>
        <taxon>Actinomycetota</taxon>
        <taxon>Actinomycetes</taxon>
        <taxon>Mycobacteriales</taxon>
        <taxon>Mycobacteriaceae</taxon>
        <taxon>Mycolicibacterium</taxon>
    </lineage>
</organism>
<comment type="caution">
    <text evidence="1">The sequence shown here is derived from an EMBL/GenBank/DDBJ whole genome shotgun (WGS) entry which is preliminary data.</text>
</comment>
<reference evidence="1 2" key="1">
    <citation type="submission" date="2016-01" db="EMBL/GenBank/DDBJ databases">
        <title>The new phylogeny of the genus Mycobacterium.</title>
        <authorList>
            <person name="Tarcisio F."/>
            <person name="Conor M."/>
            <person name="Antonella G."/>
            <person name="Elisabetta G."/>
            <person name="Giulia F.S."/>
            <person name="Sara T."/>
            <person name="Anna F."/>
            <person name="Clotilde B."/>
            <person name="Roberto B."/>
            <person name="Veronica D.S."/>
            <person name="Fabio R."/>
            <person name="Monica P."/>
            <person name="Olivier J."/>
            <person name="Enrico T."/>
            <person name="Nicola S."/>
        </authorList>
    </citation>
    <scope>NUCLEOTIDE SEQUENCE [LARGE SCALE GENOMIC DNA]</scope>
    <source>
        <strain evidence="1 2">DSM 44179</strain>
    </source>
</reference>
<gene>
    <name evidence="1" type="ORF">AWC04_18065</name>
</gene>
<accession>A0A1X1R2Z9</accession>
<proteinExistence type="predicted"/>
<sequence>MPSLNISFTDDELAAVRAAAGEVDVSLRTFAHDAVVAAASRHKQAVADAARLVAERSAELNRRLA</sequence>
<dbReference type="STRING" id="1793.AWC04_18065"/>